<feature type="domain" description="EamA" evidence="2">
    <location>
        <begin position="152"/>
        <end position="277"/>
    </location>
</feature>
<evidence type="ECO:0000256" key="1">
    <source>
        <dbReference type="SAM" id="Phobius"/>
    </source>
</evidence>
<feature type="transmembrane region" description="Helical" evidence="1">
    <location>
        <begin position="262"/>
        <end position="280"/>
    </location>
</feature>
<feature type="transmembrane region" description="Helical" evidence="1">
    <location>
        <begin position="212"/>
        <end position="232"/>
    </location>
</feature>
<dbReference type="SUPFAM" id="SSF103481">
    <property type="entry name" value="Multidrug resistance efflux transporter EmrE"/>
    <property type="match status" value="2"/>
</dbReference>
<feature type="transmembrane region" description="Helical" evidence="1">
    <location>
        <begin position="76"/>
        <end position="95"/>
    </location>
</feature>
<protein>
    <submittedName>
        <fullName evidence="3">Drug/metabolite transporter (DMT)-like permease</fullName>
    </submittedName>
</protein>
<dbReference type="InterPro" id="IPR037185">
    <property type="entry name" value="EmrE-like"/>
</dbReference>
<dbReference type="InterPro" id="IPR000620">
    <property type="entry name" value="EamA_dom"/>
</dbReference>
<comment type="caution">
    <text evidence="3">The sequence shown here is derived from an EMBL/GenBank/DDBJ whole genome shotgun (WGS) entry which is preliminary data.</text>
</comment>
<gene>
    <name evidence="3" type="ORF">J2Z31_005499</name>
</gene>
<sequence length="312" mass="33583">MQDKRPGYLYVLLAVILFAGQDGFSRLLAEKYPAIIVTMIRFWAFAAFVTVLAAFSPGGLRGALFTPRPILQLLRGVLLASNIVVIVYAYTIAGLAMSQAIYQATPLIVTVLSVPLLGEKVGWRRGVAVVVGLAGVLVLLNPVNAHFGIQLMLPLAASLLYALYGIATRAVSHYDSAVTSVLYAGIGGALAATSVGLFYWTPIHMADWPAMTALSVYGALSHFFLIRAYGLLNAGEVQPLTYLQLVLSVIVASVFFGETVTWNMAAGAAIVVGAGLVTVWREYRLGVRRSHLATMPNGEAEPRQEPRPERFT</sequence>
<feature type="transmembrane region" description="Helical" evidence="1">
    <location>
        <begin position="149"/>
        <end position="168"/>
    </location>
</feature>
<name>A0ABS4R7W3_9HYPH</name>
<feature type="transmembrane region" description="Helical" evidence="1">
    <location>
        <begin position="125"/>
        <end position="143"/>
    </location>
</feature>
<dbReference type="RefSeq" id="WP_209606382.1">
    <property type="nucleotide sequence ID" value="NZ_JAGILA010000010.1"/>
</dbReference>
<dbReference type="Proteomes" id="UP000730739">
    <property type="component" value="Unassembled WGS sequence"/>
</dbReference>
<feature type="transmembrane region" description="Helical" evidence="1">
    <location>
        <begin position="7"/>
        <end position="28"/>
    </location>
</feature>
<feature type="domain" description="EamA" evidence="2">
    <location>
        <begin position="6"/>
        <end position="140"/>
    </location>
</feature>
<feature type="transmembrane region" description="Helical" evidence="1">
    <location>
        <begin position="239"/>
        <end position="256"/>
    </location>
</feature>
<keyword evidence="4" id="KW-1185">Reference proteome</keyword>
<organism evidence="3 4">
    <name type="scientific">Sinorhizobium kostiense</name>
    <dbReference type="NCBI Taxonomy" id="76747"/>
    <lineage>
        <taxon>Bacteria</taxon>
        <taxon>Pseudomonadati</taxon>
        <taxon>Pseudomonadota</taxon>
        <taxon>Alphaproteobacteria</taxon>
        <taxon>Hyphomicrobiales</taxon>
        <taxon>Rhizobiaceae</taxon>
        <taxon>Sinorhizobium/Ensifer group</taxon>
        <taxon>Sinorhizobium</taxon>
    </lineage>
</organism>
<dbReference type="PANTHER" id="PTHR22911">
    <property type="entry name" value="ACYL-MALONYL CONDENSING ENZYME-RELATED"/>
    <property type="match status" value="1"/>
</dbReference>
<dbReference type="Pfam" id="PF00892">
    <property type="entry name" value="EamA"/>
    <property type="match status" value="2"/>
</dbReference>
<feature type="transmembrane region" description="Helical" evidence="1">
    <location>
        <begin position="101"/>
        <end position="118"/>
    </location>
</feature>
<proteinExistence type="predicted"/>
<keyword evidence="1" id="KW-0812">Transmembrane</keyword>
<feature type="transmembrane region" description="Helical" evidence="1">
    <location>
        <begin position="34"/>
        <end position="55"/>
    </location>
</feature>
<evidence type="ECO:0000313" key="4">
    <source>
        <dbReference type="Proteomes" id="UP000730739"/>
    </source>
</evidence>
<keyword evidence="1" id="KW-0472">Membrane</keyword>
<dbReference type="EMBL" id="JAGILA010000010">
    <property type="protein sequence ID" value="MBP2238958.1"/>
    <property type="molecule type" value="Genomic_DNA"/>
</dbReference>
<evidence type="ECO:0000259" key="2">
    <source>
        <dbReference type="Pfam" id="PF00892"/>
    </source>
</evidence>
<evidence type="ECO:0000313" key="3">
    <source>
        <dbReference type="EMBL" id="MBP2238958.1"/>
    </source>
</evidence>
<feature type="transmembrane region" description="Helical" evidence="1">
    <location>
        <begin position="180"/>
        <end position="200"/>
    </location>
</feature>
<accession>A0ABS4R7W3</accession>
<reference evidence="3 4" key="1">
    <citation type="submission" date="2021-03" db="EMBL/GenBank/DDBJ databases">
        <title>Genomic Encyclopedia of Type Strains, Phase IV (KMG-IV): sequencing the most valuable type-strain genomes for metagenomic binning, comparative biology and taxonomic classification.</title>
        <authorList>
            <person name="Goeker M."/>
        </authorList>
    </citation>
    <scope>NUCLEOTIDE SEQUENCE [LARGE SCALE GENOMIC DNA]</scope>
    <source>
        <strain evidence="3 4">DSM 13372</strain>
    </source>
</reference>
<dbReference type="PANTHER" id="PTHR22911:SF103">
    <property type="entry name" value="BLR2811 PROTEIN"/>
    <property type="match status" value="1"/>
</dbReference>
<keyword evidence="1" id="KW-1133">Transmembrane helix</keyword>